<evidence type="ECO:0000313" key="2">
    <source>
        <dbReference type="Proteomes" id="UP000468413"/>
    </source>
</evidence>
<organism evidence="1 2">
    <name type="scientific">Bifidobacterium cebidarum</name>
    <dbReference type="NCBI Taxonomy" id="2650773"/>
    <lineage>
        <taxon>Bacteria</taxon>
        <taxon>Bacillati</taxon>
        <taxon>Actinomycetota</taxon>
        <taxon>Actinomycetes</taxon>
        <taxon>Bifidobacteriales</taxon>
        <taxon>Bifidobacteriaceae</taxon>
        <taxon>Bifidobacterium</taxon>
    </lineage>
</organism>
<protein>
    <submittedName>
        <fullName evidence="1">Uncharacterized protein</fullName>
    </submittedName>
</protein>
<proteinExistence type="predicted"/>
<dbReference type="AlphaFoldDB" id="A0A6I1GIX9"/>
<comment type="caution">
    <text evidence="1">The sequence shown here is derived from an EMBL/GenBank/DDBJ whole genome shotgun (WGS) entry which is preliminary data.</text>
</comment>
<evidence type="ECO:0000313" key="1">
    <source>
        <dbReference type="EMBL" id="KAB7787384.1"/>
    </source>
</evidence>
<dbReference type="Proteomes" id="UP000468413">
    <property type="component" value="Unassembled WGS sequence"/>
</dbReference>
<sequence>MASLIQGFEEINLTKPVGKTVMTITASAVKFNKATAAELGYPAYVKILINEKTKQVAVTPTTAKATNALKFSKSEDKQTSSVSIKDAVLVAALLEHFTLAEAPEGEIAYQSVKGAVYPEDKTVIFNIEDAVAGTMKRRGRKKAAEAETEAAE</sequence>
<reference evidence="1 2" key="1">
    <citation type="submission" date="2019-09" db="EMBL/GenBank/DDBJ databases">
        <title>Characterization of the phylogenetic diversity of two novel species belonging to the genus Bifidobacterium: Bifidobacterium cebidarum sp. nov. and Bifidobacterium leontopitheci sp. nov.</title>
        <authorList>
            <person name="Lugli G.A."/>
            <person name="Duranti S."/>
            <person name="Milani C."/>
            <person name="Turroni F."/>
            <person name="Ventura M."/>
        </authorList>
    </citation>
    <scope>NUCLEOTIDE SEQUENCE [LARGE SCALE GENOMIC DNA]</scope>
    <source>
        <strain evidence="1 2">LMG 31469</strain>
    </source>
</reference>
<keyword evidence="2" id="KW-1185">Reference proteome</keyword>
<dbReference type="RefSeq" id="WP_152210123.1">
    <property type="nucleotide sequence ID" value="NZ_WBVS01000008.1"/>
</dbReference>
<accession>A0A6I1GIX9</accession>
<gene>
    <name evidence="1" type="ORF">F7D08_1559</name>
</gene>
<dbReference type="EMBL" id="WBVS01000008">
    <property type="protein sequence ID" value="KAB7787384.1"/>
    <property type="molecule type" value="Genomic_DNA"/>
</dbReference>
<name>A0A6I1GIX9_9BIFI</name>